<dbReference type="Pfam" id="PF00106">
    <property type="entry name" value="adh_short"/>
    <property type="match status" value="1"/>
</dbReference>
<comment type="caution">
    <text evidence="3">The sequence shown here is derived from an EMBL/GenBank/DDBJ whole genome shotgun (WGS) entry which is preliminary data.</text>
</comment>
<protein>
    <submittedName>
        <fullName evidence="3">Short chain dehydrogenase/ reductase-like protein</fullName>
    </submittedName>
</protein>
<dbReference type="SUPFAM" id="SSF51735">
    <property type="entry name" value="NAD(P)-binding Rossmann-fold domains"/>
    <property type="match status" value="1"/>
</dbReference>
<keyword evidence="4" id="KW-1185">Reference proteome</keyword>
<comment type="similarity">
    <text evidence="1">Belongs to the short-chain dehydrogenases/reductases (SDR) family.</text>
</comment>
<dbReference type="OrthoDB" id="37659at2759"/>
<gene>
    <name evidence="3" type="ORF">BJ875DRAFT_510166</name>
</gene>
<organism evidence="3 4">
    <name type="scientific">Amylocarpus encephaloides</name>
    <dbReference type="NCBI Taxonomy" id="45428"/>
    <lineage>
        <taxon>Eukaryota</taxon>
        <taxon>Fungi</taxon>
        <taxon>Dikarya</taxon>
        <taxon>Ascomycota</taxon>
        <taxon>Pezizomycotina</taxon>
        <taxon>Leotiomycetes</taxon>
        <taxon>Helotiales</taxon>
        <taxon>Helotiales incertae sedis</taxon>
        <taxon>Amylocarpus</taxon>
    </lineage>
</organism>
<evidence type="ECO:0000256" key="1">
    <source>
        <dbReference type="ARBA" id="ARBA00006484"/>
    </source>
</evidence>
<sequence length="224" mass="24408">MSSFHYRHALLVGATSGIGRSMADKLVESSCKVTVSGRRKERLDEFVKQHGADKASAAPFDISEMEKAPQFAANILKAHPDIDCLFLNAGRQFHYDFSNPASVDLMKFNDEISTNFTSNVALIHAFLPHLLKEEKTSIIVTGTHLALVPAATLTAYSASKSALNSFVICLRSDLRNTNIKVVDILPPMVQSELHDYMGEDKGRAMGMPVAEFTKLAYAGLCSGG</sequence>
<dbReference type="GO" id="GO:0016491">
    <property type="term" value="F:oxidoreductase activity"/>
    <property type="evidence" value="ECO:0007669"/>
    <property type="project" value="UniProtKB-KW"/>
</dbReference>
<dbReference type="PANTHER" id="PTHR43669">
    <property type="entry name" value="5-KETO-D-GLUCONATE 5-REDUCTASE"/>
    <property type="match status" value="1"/>
</dbReference>
<dbReference type="EMBL" id="MU251471">
    <property type="protein sequence ID" value="KAG9234203.1"/>
    <property type="molecule type" value="Genomic_DNA"/>
</dbReference>
<dbReference type="InterPro" id="IPR036291">
    <property type="entry name" value="NAD(P)-bd_dom_sf"/>
</dbReference>
<reference evidence="3" key="1">
    <citation type="journal article" date="2021" name="IMA Fungus">
        <title>Genomic characterization of three marine fungi, including Emericellopsis atlantica sp. nov. with signatures of a generalist lifestyle and marine biomass degradation.</title>
        <authorList>
            <person name="Hagestad O.C."/>
            <person name="Hou L."/>
            <person name="Andersen J.H."/>
            <person name="Hansen E.H."/>
            <person name="Altermark B."/>
            <person name="Li C."/>
            <person name="Kuhnert E."/>
            <person name="Cox R.J."/>
            <person name="Crous P.W."/>
            <person name="Spatafora J.W."/>
            <person name="Lail K."/>
            <person name="Amirebrahimi M."/>
            <person name="Lipzen A."/>
            <person name="Pangilinan J."/>
            <person name="Andreopoulos W."/>
            <person name="Hayes R.D."/>
            <person name="Ng V."/>
            <person name="Grigoriev I.V."/>
            <person name="Jackson S.A."/>
            <person name="Sutton T.D.S."/>
            <person name="Dobson A.D.W."/>
            <person name="Rama T."/>
        </authorList>
    </citation>
    <scope>NUCLEOTIDE SEQUENCE</scope>
    <source>
        <strain evidence="3">TRa018bII</strain>
    </source>
</reference>
<evidence type="ECO:0000313" key="4">
    <source>
        <dbReference type="Proteomes" id="UP000824998"/>
    </source>
</evidence>
<evidence type="ECO:0000313" key="3">
    <source>
        <dbReference type="EMBL" id="KAG9234203.1"/>
    </source>
</evidence>
<dbReference type="PRINTS" id="PR00081">
    <property type="entry name" value="GDHRDH"/>
</dbReference>
<accession>A0A9P7YI13</accession>
<proteinExistence type="inferred from homology"/>
<dbReference type="AlphaFoldDB" id="A0A9P7YI13"/>
<dbReference type="PANTHER" id="PTHR43669:SF15">
    <property type="entry name" value="OXIDOREDUCTASE, SHORT-CHAIN DEHYDROGENASE_REDUCTASE FAMILY (AFU_ORTHOLOGUE AFUA_1G01330)"/>
    <property type="match status" value="1"/>
</dbReference>
<dbReference type="Proteomes" id="UP000824998">
    <property type="component" value="Unassembled WGS sequence"/>
</dbReference>
<dbReference type="Gene3D" id="3.40.50.720">
    <property type="entry name" value="NAD(P)-binding Rossmann-like Domain"/>
    <property type="match status" value="1"/>
</dbReference>
<dbReference type="InterPro" id="IPR002347">
    <property type="entry name" value="SDR_fam"/>
</dbReference>
<name>A0A9P7YI13_9HELO</name>
<evidence type="ECO:0000256" key="2">
    <source>
        <dbReference type="ARBA" id="ARBA00023002"/>
    </source>
</evidence>
<keyword evidence="2" id="KW-0560">Oxidoreductase</keyword>